<reference evidence="1" key="1">
    <citation type="journal article" date="2022" name="bioRxiv">
        <title>Sequencing and chromosome-scale assembly of the giantPleurodeles waltlgenome.</title>
        <authorList>
            <person name="Brown T."/>
            <person name="Elewa A."/>
            <person name="Iarovenko S."/>
            <person name="Subramanian E."/>
            <person name="Araus A.J."/>
            <person name="Petzold A."/>
            <person name="Susuki M."/>
            <person name="Suzuki K.-i.T."/>
            <person name="Hayashi T."/>
            <person name="Toyoda A."/>
            <person name="Oliveira C."/>
            <person name="Osipova E."/>
            <person name="Leigh N.D."/>
            <person name="Simon A."/>
            <person name="Yun M.H."/>
        </authorList>
    </citation>
    <scope>NUCLEOTIDE SEQUENCE</scope>
    <source>
        <strain evidence="1">20211129_DDA</strain>
        <tissue evidence="1">Liver</tissue>
    </source>
</reference>
<organism evidence="1 2">
    <name type="scientific">Pleurodeles waltl</name>
    <name type="common">Iberian ribbed newt</name>
    <dbReference type="NCBI Taxonomy" id="8319"/>
    <lineage>
        <taxon>Eukaryota</taxon>
        <taxon>Metazoa</taxon>
        <taxon>Chordata</taxon>
        <taxon>Craniata</taxon>
        <taxon>Vertebrata</taxon>
        <taxon>Euteleostomi</taxon>
        <taxon>Amphibia</taxon>
        <taxon>Batrachia</taxon>
        <taxon>Caudata</taxon>
        <taxon>Salamandroidea</taxon>
        <taxon>Salamandridae</taxon>
        <taxon>Pleurodelinae</taxon>
        <taxon>Pleurodeles</taxon>
    </lineage>
</organism>
<name>A0AAV7LJ29_PLEWA</name>
<dbReference type="Proteomes" id="UP001066276">
    <property type="component" value="Chromosome 11"/>
</dbReference>
<protein>
    <submittedName>
        <fullName evidence="1">Uncharacterized protein</fullName>
    </submittedName>
</protein>
<comment type="caution">
    <text evidence="1">The sequence shown here is derived from an EMBL/GenBank/DDBJ whole genome shotgun (WGS) entry which is preliminary data.</text>
</comment>
<dbReference type="AlphaFoldDB" id="A0AAV7LJ29"/>
<gene>
    <name evidence="1" type="ORF">NDU88_004743</name>
</gene>
<keyword evidence="2" id="KW-1185">Reference proteome</keyword>
<accession>A0AAV7LJ29</accession>
<sequence length="129" mass="14153">MSNSRHGMVFQRRRSLRSKYAQQKPATHDVGNKVAIVITAAAGRTFSENLVRKCALGTITECLSGGAILLPLREAPLRLVQTSGRAMMQRSAARLDPDPCFGCCLHFWVLSRAARFQGAVRLAMTHTAL</sequence>
<proteinExistence type="predicted"/>
<dbReference type="EMBL" id="JANPWB010000015">
    <property type="protein sequence ID" value="KAJ1091626.1"/>
    <property type="molecule type" value="Genomic_DNA"/>
</dbReference>
<evidence type="ECO:0000313" key="1">
    <source>
        <dbReference type="EMBL" id="KAJ1091626.1"/>
    </source>
</evidence>
<evidence type="ECO:0000313" key="2">
    <source>
        <dbReference type="Proteomes" id="UP001066276"/>
    </source>
</evidence>